<evidence type="ECO:0000256" key="3">
    <source>
        <dbReference type="SAM" id="Phobius"/>
    </source>
</evidence>
<dbReference type="PANTHER" id="PTHR11206">
    <property type="entry name" value="MULTIDRUG RESISTANCE PROTEIN"/>
    <property type="match status" value="1"/>
</dbReference>
<dbReference type="GO" id="GO:0016020">
    <property type="term" value="C:membrane"/>
    <property type="evidence" value="ECO:0007669"/>
    <property type="project" value="InterPro"/>
</dbReference>
<dbReference type="AlphaFoldDB" id="A0A0E0JED0"/>
<dbReference type="Gramene" id="OPUNC01G03580.9">
    <property type="protein sequence ID" value="OPUNC01G03580.9"/>
    <property type="gene ID" value="OPUNC01G03580"/>
</dbReference>
<evidence type="ECO:0000256" key="1">
    <source>
        <dbReference type="ARBA" id="ARBA00010199"/>
    </source>
</evidence>
<organism evidence="4">
    <name type="scientific">Oryza punctata</name>
    <name type="common">Red rice</name>
    <dbReference type="NCBI Taxonomy" id="4537"/>
    <lineage>
        <taxon>Eukaryota</taxon>
        <taxon>Viridiplantae</taxon>
        <taxon>Streptophyta</taxon>
        <taxon>Embryophyta</taxon>
        <taxon>Tracheophyta</taxon>
        <taxon>Spermatophyta</taxon>
        <taxon>Magnoliopsida</taxon>
        <taxon>Liliopsida</taxon>
        <taxon>Poales</taxon>
        <taxon>Poaceae</taxon>
        <taxon>BOP clade</taxon>
        <taxon>Oryzoideae</taxon>
        <taxon>Oryzeae</taxon>
        <taxon>Oryzinae</taxon>
        <taxon>Oryza</taxon>
    </lineage>
</organism>
<evidence type="ECO:0000313" key="4">
    <source>
        <dbReference type="EnsemblPlants" id="OPUNC01G03580.9"/>
    </source>
</evidence>
<comment type="similarity">
    <text evidence="1">Belongs to the multi antimicrobial extrusion (MATE) (TC 2.A.66.1) family.</text>
</comment>
<keyword evidence="5" id="KW-1185">Reference proteome</keyword>
<evidence type="ECO:0000256" key="2">
    <source>
        <dbReference type="SAM" id="MobiDB-lite"/>
    </source>
</evidence>
<dbReference type="GO" id="GO:0015297">
    <property type="term" value="F:antiporter activity"/>
    <property type="evidence" value="ECO:0007669"/>
    <property type="project" value="InterPro"/>
</dbReference>
<keyword evidence="3" id="KW-1133">Transmembrane helix</keyword>
<dbReference type="GO" id="GO:0042910">
    <property type="term" value="F:xenobiotic transmembrane transporter activity"/>
    <property type="evidence" value="ECO:0007669"/>
    <property type="project" value="InterPro"/>
</dbReference>
<feature type="compositionally biased region" description="Acidic residues" evidence="2">
    <location>
        <begin position="10"/>
        <end position="25"/>
    </location>
</feature>
<protein>
    <recommendedName>
        <fullName evidence="6">Protein DETOXIFICATION</fullName>
    </recommendedName>
</protein>
<accession>A0A0E0JED0</accession>
<keyword evidence="3" id="KW-0812">Transmembrane</keyword>
<evidence type="ECO:0008006" key="6">
    <source>
        <dbReference type="Google" id="ProtNLM"/>
    </source>
</evidence>
<sequence length="242" mass="26182">MRPAAAAADGEGDEEDDDAAVAGADDEDRFAPRVFSAESRRLWATGEPIAFNVICLWRRCAGRRSVRGRWPCWASTCSAHGSSSPPPPCFSRRSPLYIFAAPILRLLGQEESIAAAARESTLRIIPQMFALAINFPTQKFLQAQSKVTVLAWIGFAALLTHVGLLALFVSVLCWGIAGAAAVYDVSSWLTALAQVPYVLWAFIKLSLASAVMPCLEIWYLMVLVGLTGHLDDAEIAVDSISI</sequence>
<dbReference type="Pfam" id="PF01554">
    <property type="entry name" value="MatE"/>
    <property type="match status" value="1"/>
</dbReference>
<name>A0A0E0JED0_ORYPU</name>
<feature type="transmembrane region" description="Helical" evidence="3">
    <location>
        <begin position="149"/>
        <end position="177"/>
    </location>
</feature>
<keyword evidence="3" id="KW-0472">Membrane</keyword>
<reference evidence="4" key="2">
    <citation type="submission" date="2018-05" db="EMBL/GenBank/DDBJ databases">
        <title>OpunRS2 (Oryza punctata Reference Sequence Version 2).</title>
        <authorList>
            <person name="Zhang J."/>
            <person name="Kudrna D."/>
            <person name="Lee S."/>
            <person name="Talag J."/>
            <person name="Welchert J."/>
            <person name="Wing R.A."/>
        </authorList>
    </citation>
    <scope>NUCLEOTIDE SEQUENCE [LARGE SCALE GENOMIC DNA]</scope>
</reference>
<dbReference type="EnsemblPlants" id="OPUNC01G03580.9">
    <property type="protein sequence ID" value="OPUNC01G03580.9"/>
    <property type="gene ID" value="OPUNC01G03580"/>
</dbReference>
<proteinExistence type="inferred from homology"/>
<dbReference type="HOGENOM" id="CLU_1148792_0_0_1"/>
<feature type="transmembrane region" description="Helical" evidence="3">
    <location>
        <begin position="197"/>
        <end position="220"/>
    </location>
</feature>
<feature type="region of interest" description="Disordered" evidence="2">
    <location>
        <begin position="1"/>
        <end position="25"/>
    </location>
</feature>
<dbReference type="Proteomes" id="UP000026962">
    <property type="component" value="Chromosome 1"/>
</dbReference>
<evidence type="ECO:0000313" key="5">
    <source>
        <dbReference type="Proteomes" id="UP000026962"/>
    </source>
</evidence>
<dbReference type="InterPro" id="IPR002528">
    <property type="entry name" value="MATE_fam"/>
</dbReference>
<reference evidence="4" key="1">
    <citation type="submission" date="2015-04" db="UniProtKB">
        <authorList>
            <consortium name="EnsemblPlants"/>
        </authorList>
    </citation>
    <scope>IDENTIFICATION</scope>
</reference>